<feature type="coiled-coil region" evidence="1">
    <location>
        <begin position="391"/>
        <end position="418"/>
    </location>
</feature>
<dbReference type="InterPro" id="IPR001810">
    <property type="entry name" value="F-box_dom"/>
</dbReference>
<dbReference type="PANTHER" id="PTHR21503:SF8">
    <property type="entry name" value="F-BOX ASSOCIATED DOMAIN-CONTAINING PROTEIN-RELATED"/>
    <property type="match status" value="1"/>
</dbReference>
<dbReference type="GeneID" id="9803044"/>
<dbReference type="AlphaFoldDB" id="A0A6A5HD19"/>
<comment type="caution">
    <text evidence="3">The sequence shown here is derived from an EMBL/GenBank/DDBJ whole genome shotgun (WGS) entry which is preliminary data.</text>
</comment>
<evidence type="ECO:0000256" key="1">
    <source>
        <dbReference type="SAM" id="Coils"/>
    </source>
</evidence>
<dbReference type="KEGG" id="crq:GCK72_004704"/>
<protein>
    <recommendedName>
        <fullName evidence="2">F-box domain-containing protein</fullName>
    </recommendedName>
</protein>
<dbReference type="PANTHER" id="PTHR21503">
    <property type="entry name" value="F-BOX-CONTAINING HYPOTHETICAL PROTEIN C.ELEGANS"/>
    <property type="match status" value="1"/>
</dbReference>
<gene>
    <name evidence="3" type="ORF">GCK72_004704</name>
</gene>
<accession>A0A6A5HD19</accession>
<evidence type="ECO:0000259" key="2">
    <source>
        <dbReference type="PROSITE" id="PS50181"/>
    </source>
</evidence>
<evidence type="ECO:0000313" key="4">
    <source>
        <dbReference type="Proteomes" id="UP000483820"/>
    </source>
</evidence>
<proteinExistence type="predicted"/>
<keyword evidence="1" id="KW-0175">Coiled coil</keyword>
<name>A0A6A5HD19_CAERE</name>
<sequence>MCFWKIGSTVPSYPCPLCIINSIVFPPKKKPFPLLRLPTIPLRLITKMMNAEEILNLSMCSYRLEFFLRASRHKMVFFSVHVSHQHMSYSLETPDTMAMSFKIGVGKKQVNYVDKMGLLSGSLIQENGFIRFNQPFLPDEMLKIYRRIISLYTPSFIRWVFHFNELPIDNFFRYLIKNLTEMSNCDQTMCHKFSLQTGSLRNETLMELMDWIPVTAKVEIDADLSLDFKHANAFKYKTIEYKEGRWATLDDLKSVRNEWIVDLKSTNFDCHDINEFLKYWVDCDEAILTRLTLKLKEGTVIDEAVLTDQLTILLYYEDELPQFFIKVKKIVNEQLVVGHFETSENNIVNFNVGPPNQDPGIYEILVAMEKVKELEEELLRIDRGEEPNEGIGERNRRKREIEEKLREVRRRIDKLNEYGLILVHLMFGCSQEMFQSI</sequence>
<dbReference type="Pfam" id="PF07735">
    <property type="entry name" value="FBA_2"/>
    <property type="match status" value="1"/>
</dbReference>
<dbReference type="EMBL" id="WUAV01000002">
    <property type="protein sequence ID" value="KAF1764754.1"/>
    <property type="molecule type" value="Genomic_DNA"/>
</dbReference>
<dbReference type="RefSeq" id="XP_003104243.2">
    <property type="nucleotide sequence ID" value="XM_003104195.2"/>
</dbReference>
<feature type="domain" description="F-box" evidence="2">
    <location>
        <begin position="31"/>
        <end position="80"/>
    </location>
</feature>
<organism evidence="3 4">
    <name type="scientific">Caenorhabditis remanei</name>
    <name type="common">Caenorhabditis vulgaris</name>
    <dbReference type="NCBI Taxonomy" id="31234"/>
    <lineage>
        <taxon>Eukaryota</taxon>
        <taxon>Metazoa</taxon>
        <taxon>Ecdysozoa</taxon>
        <taxon>Nematoda</taxon>
        <taxon>Chromadorea</taxon>
        <taxon>Rhabditida</taxon>
        <taxon>Rhabditina</taxon>
        <taxon>Rhabditomorpha</taxon>
        <taxon>Rhabditoidea</taxon>
        <taxon>Rhabditidae</taxon>
        <taxon>Peloderinae</taxon>
        <taxon>Caenorhabditis</taxon>
    </lineage>
</organism>
<evidence type="ECO:0000313" key="3">
    <source>
        <dbReference type="EMBL" id="KAF1764754.1"/>
    </source>
</evidence>
<dbReference type="PROSITE" id="PS50181">
    <property type="entry name" value="FBOX"/>
    <property type="match status" value="1"/>
</dbReference>
<reference evidence="3 4" key="1">
    <citation type="submission" date="2019-12" db="EMBL/GenBank/DDBJ databases">
        <title>Chromosome-level assembly of the Caenorhabditis remanei genome.</title>
        <authorList>
            <person name="Teterina A.A."/>
            <person name="Willis J.H."/>
            <person name="Phillips P.C."/>
        </authorList>
    </citation>
    <scope>NUCLEOTIDE SEQUENCE [LARGE SCALE GENOMIC DNA]</scope>
    <source>
        <strain evidence="3 4">PX506</strain>
        <tissue evidence="3">Whole organism</tissue>
    </source>
</reference>
<dbReference type="InterPro" id="IPR012885">
    <property type="entry name" value="F-box_Sdz-33"/>
</dbReference>
<dbReference type="CTD" id="9803044"/>
<dbReference type="Proteomes" id="UP000483820">
    <property type="component" value="Chromosome II"/>
</dbReference>